<dbReference type="AlphaFoldDB" id="A0A8H7K2Y6"/>
<evidence type="ECO:0000256" key="4">
    <source>
        <dbReference type="ARBA" id="ARBA00022840"/>
    </source>
</evidence>
<evidence type="ECO:0000313" key="7">
    <source>
        <dbReference type="EMBL" id="KAF9743829.1"/>
    </source>
</evidence>
<dbReference type="InterPro" id="IPR001650">
    <property type="entry name" value="Helicase_C-like"/>
</dbReference>
<sequence>MEPDGSASTSSCEKERLEDEPGNHPRAGTQPSTIAQQRQEFLDLYRASKVVVVSGEPGCGKSTRIPEFVLLEESNSGKRLDCEVGSRVGYNIPGDDKTTDETLLEFTTAEKLLWKLHGDGMLSKYSCIIIDEVDQRTKATDILLMALKDLLPFRSAFKVVIICSAYETNSLLAYFDELVVSTMAIASHNKPAIIQYCPKLDGRVLTDMVELVLEIEKVEHEMHLALTPTALGHILVVLATANDVKLFCSQFEGRETALEVVPFHEDLDIDEQRKVFISSPRQKCIVSTELIKNSFYVDGVTYVVGLFELKSFDPDARIEMTSVETVFKKNADRRAARAPSGVCFRLYSEAVYDGLELQRSPELLRTSMALEILLLKTLDYRSMNDLGLLDPPGPAIVAAGFCELETLGLLDDDQFVTEDGTTAYHSMSSDSPISPVWFKAVVEGFRYGVQYEILCLAAIFNSPRPIFVPIAEGHARSNPALGRFVSHQSDHLGYMHALYAYERVVEEEPDLVELFCSESSLDRTALEAVLRFRGQILGFFSNLRMGAVSRPNGRGETRCDIVKKVLAKSFSHHAAFLDDAIHGRYKIRSGGCISTIKETSCLAEFRPKHVIFDRLSSAGSNLKMEVVTKIQPEWLPHDAVYLKARGAFHRKRVPRDEEDTNLLKFVLRRCTNQRDQRSKTSSSRGIGADGSSARSH</sequence>
<dbReference type="Proteomes" id="UP000616885">
    <property type="component" value="Unassembled WGS sequence"/>
</dbReference>
<feature type="region of interest" description="Disordered" evidence="5">
    <location>
        <begin position="673"/>
        <end position="696"/>
    </location>
</feature>
<evidence type="ECO:0000256" key="2">
    <source>
        <dbReference type="ARBA" id="ARBA00022801"/>
    </source>
</evidence>
<evidence type="ECO:0000313" key="8">
    <source>
        <dbReference type="Proteomes" id="UP000616885"/>
    </source>
</evidence>
<feature type="domain" description="Helicase C-terminal" evidence="6">
    <location>
        <begin position="210"/>
        <end position="381"/>
    </location>
</feature>
<accession>A0A8H7K2Y6</accession>
<evidence type="ECO:0000259" key="6">
    <source>
        <dbReference type="PROSITE" id="PS51194"/>
    </source>
</evidence>
<dbReference type="Gene3D" id="3.40.50.300">
    <property type="entry name" value="P-loop containing nucleotide triphosphate hydrolases"/>
    <property type="match status" value="3"/>
</dbReference>
<feature type="compositionally biased region" description="Polar residues" evidence="5">
    <location>
        <begin position="1"/>
        <end position="11"/>
    </location>
</feature>
<dbReference type="EMBL" id="JADCTT010000016">
    <property type="protein sequence ID" value="KAF9743829.1"/>
    <property type="molecule type" value="Genomic_DNA"/>
</dbReference>
<dbReference type="PANTHER" id="PTHR18934:SF99">
    <property type="entry name" value="ATP-DEPENDENT RNA HELICASE DHX37-RELATED"/>
    <property type="match status" value="1"/>
</dbReference>
<dbReference type="Gene3D" id="1.20.120.1080">
    <property type="match status" value="1"/>
</dbReference>
<dbReference type="SUPFAM" id="SSF52540">
    <property type="entry name" value="P-loop containing nucleoside triphosphate hydrolases"/>
    <property type="match status" value="1"/>
</dbReference>
<dbReference type="CDD" id="cd17917">
    <property type="entry name" value="DEXHc_RHA-like"/>
    <property type="match status" value="1"/>
</dbReference>
<evidence type="ECO:0000256" key="1">
    <source>
        <dbReference type="ARBA" id="ARBA00022741"/>
    </source>
</evidence>
<dbReference type="InterPro" id="IPR027417">
    <property type="entry name" value="P-loop_NTPase"/>
</dbReference>
<dbReference type="GO" id="GO:0016787">
    <property type="term" value="F:hydrolase activity"/>
    <property type="evidence" value="ECO:0007669"/>
    <property type="project" value="UniProtKB-KW"/>
</dbReference>
<evidence type="ECO:0000256" key="3">
    <source>
        <dbReference type="ARBA" id="ARBA00022806"/>
    </source>
</evidence>
<keyword evidence="4" id="KW-0067">ATP-binding</keyword>
<keyword evidence="3" id="KW-0347">Helicase</keyword>
<feature type="region of interest" description="Disordered" evidence="5">
    <location>
        <begin position="1"/>
        <end position="32"/>
    </location>
</feature>
<organism evidence="7 8">
    <name type="scientific">Bionectria ochroleuca</name>
    <name type="common">Gliocladium roseum</name>
    <dbReference type="NCBI Taxonomy" id="29856"/>
    <lineage>
        <taxon>Eukaryota</taxon>
        <taxon>Fungi</taxon>
        <taxon>Dikarya</taxon>
        <taxon>Ascomycota</taxon>
        <taxon>Pezizomycotina</taxon>
        <taxon>Sordariomycetes</taxon>
        <taxon>Hypocreomycetidae</taxon>
        <taxon>Hypocreales</taxon>
        <taxon>Bionectriaceae</taxon>
        <taxon>Clonostachys</taxon>
    </lineage>
</organism>
<dbReference type="GO" id="GO:0005524">
    <property type="term" value="F:ATP binding"/>
    <property type="evidence" value="ECO:0007669"/>
    <property type="project" value="UniProtKB-KW"/>
</dbReference>
<name>A0A8H7K2Y6_BIOOC</name>
<dbReference type="PANTHER" id="PTHR18934">
    <property type="entry name" value="ATP-DEPENDENT RNA HELICASE"/>
    <property type="match status" value="1"/>
</dbReference>
<dbReference type="GO" id="GO:0003723">
    <property type="term" value="F:RNA binding"/>
    <property type="evidence" value="ECO:0007669"/>
    <property type="project" value="TreeGrafter"/>
</dbReference>
<proteinExistence type="predicted"/>
<keyword evidence="2" id="KW-0378">Hydrolase</keyword>
<protein>
    <recommendedName>
        <fullName evidence="6">Helicase C-terminal domain-containing protein</fullName>
    </recommendedName>
</protein>
<keyword evidence="1" id="KW-0547">Nucleotide-binding</keyword>
<dbReference type="PROSITE" id="PS51194">
    <property type="entry name" value="HELICASE_CTER"/>
    <property type="match status" value="1"/>
</dbReference>
<reference evidence="7" key="1">
    <citation type="submission" date="2020-10" db="EMBL/GenBank/DDBJ databases">
        <title>High-Quality Genome Resource of Clonostachys rosea strain S41 by Oxford Nanopore Long-Read Sequencing.</title>
        <authorList>
            <person name="Wang H."/>
        </authorList>
    </citation>
    <scope>NUCLEOTIDE SEQUENCE</scope>
    <source>
        <strain evidence="7">S41</strain>
    </source>
</reference>
<comment type="caution">
    <text evidence="7">The sequence shown here is derived from an EMBL/GenBank/DDBJ whole genome shotgun (WGS) entry which is preliminary data.</text>
</comment>
<feature type="compositionally biased region" description="Basic and acidic residues" evidence="5">
    <location>
        <begin position="12"/>
        <end position="23"/>
    </location>
</feature>
<evidence type="ECO:0000256" key="5">
    <source>
        <dbReference type="SAM" id="MobiDB-lite"/>
    </source>
</evidence>
<gene>
    <name evidence="7" type="ORF">IM811_006169</name>
</gene>
<dbReference type="GO" id="GO:0004386">
    <property type="term" value="F:helicase activity"/>
    <property type="evidence" value="ECO:0007669"/>
    <property type="project" value="UniProtKB-KW"/>
</dbReference>